<dbReference type="EMBL" id="PYWC01000005">
    <property type="protein sequence ID" value="PWW80037.1"/>
    <property type="molecule type" value="Genomic_DNA"/>
</dbReference>
<keyword evidence="3" id="KW-1185">Reference proteome</keyword>
<feature type="transmembrane region" description="Helical" evidence="1">
    <location>
        <begin position="47"/>
        <end position="67"/>
    </location>
</feature>
<dbReference type="AlphaFoldDB" id="A0A317T2T2"/>
<keyword evidence="1" id="KW-0472">Membrane</keyword>
<dbReference type="Proteomes" id="UP000246991">
    <property type="component" value="Unassembled WGS sequence"/>
</dbReference>
<protein>
    <submittedName>
        <fullName evidence="2">Uncharacterized protein</fullName>
    </submittedName>
</protein>
<evidence type="ECO:0000313" key="3">
    <source>
        <dbReference type="Proteomes" id="UP000246991"/>
    </source>
</evidence>
<name>A0A317T2T2_9PEZI</name>
<comment type="caution">
    <text evidence="2">The sequence shown here is derived from an EMBL/GenBank/DDBJ whole genome shotgun (WGS) entry which is preliminary data.</text>
</comment>
<reference evidence="2 3" key="1">
    <citation type="submission" date="2018-03" db="EMBL/GenBank/DDBJ databases">
        <title>Genomes of Pezizomycetes fungi and the evolution of truffles.</title>
        <authorList>
            <person name="Murat C."/>
            <person name="Payen T."/>
            <person name="Noel B."/>
            <person name="Kuo A."/>
            <person name="Martin F.M."/>
        </authorList>
    </citation>
    <scope>NUCLEOTIDE SEQUENCE [LARGE SCALE GENOMIC DNA]</scope>
    <source>
        <strain evidence="2">091103-1</strain>
    </source>
</reference>
<keyword evidence="1" id="KW-0812">Transmembrane</keyword>
<evidence type="ECO:0000256" key="1">
    <source>
        <dbReference type="SAM" id="Phobius"/>
    </source>
</evidence>
<feature type="non-terminal residue" evidence="2">
    <location>
        <position position="1"/>
    </location>
</feature>
<keyword evidence="1" id="KW-1133">Transmembrane helix</keyword>
<accession>A0A317T2T2</accession>
<organism evidence="2 3">
    <name type="scientific">Tuber magnatum</name>
    <name type="common">white Piedmont truffle</name>
    <dbReference type="NCBI Taxonomy" id="42249"/>
    <lineage>
        <taxon>Eukaryota</taxon>
        <taxon>Fungi</taxon>
        <taxon>Dikarya</taxon>
        <taxon>Ascomycota</taxon>
        <taxon>Pezizomycotina</taxon>
        <taxon>Pezizomycetes</taxon>
        <taxon>Pezizales</taxon>
        <taxon>Tuberaceae</taxon>
        <taxon>Tuber</taxon>
    </lineage>
</organism>
<feature type="transmembrane region" description="Helical" evidence="1">
    <location>
        <begin position="20"/>
        <end position="40"/>
    </location>
</feature>
<gene>
    <name evidence="2" type="ORF">C7212DRAFT_308153</name>
</gene>
<dbReference type="OrthoDB" id="4540492at2759"/>
<sequence length="72" mass="7449">LSFFVALGASLLFDSVNHRTLLPVSTLFMAIFAAVPATGILSGMATLSGIATLLFVMSFSMIFGPLLDGGLP</sequence>
<proteinExistence type="predicted"/>
<evidence type="ECO:0000313" key="2">
    <source>
        <dbReference type="EMBL" id="PWW80037.1"/>
    </source>
</evidence>